<keyword evidence="3" id="KW-1185">Reference proteome</keyword>
<proteinExistence type="predicted"/>
<dbReference type="SUPFAM" id="SSF46785">
    <property type="entry name" value="Winged helix' DNA-binding domain"/>
    <property type="match status" value="1"/>
</dbReference>
<dbReference type="Proteomes" id="UP001318120">
    <property type="component" value="Chromosome"/>
</dbReference>
<gene>
    <name evidence="2" type="ORF">CVIC9261_03760</name>
</gene>
<organism evidence="2 3">
    <name type="scientific">Campylobacter vicugnae</name>
    <dbReference type="NCBI Taxonomy" id="1660076"/>
    <lineage>
        <taxon>Bacteria</taxon>
        <taxon>Pseudomonadati</taxon>
        <taxon>Campylobacterota</taxon>
        <taxon>Epsilonproteobacteria</taxon>
        <taxon>Campylobacterales</taxon>
        <taxon>Campylobacteraceae</taxon>
        <taxon>Campylobacter</taxon>
    </lineage>
</organism>
<dbReference type="InterPro" id="IPR030489">
    <property type="entry name" value="TR_Rrf2-type_CS"/>
</dbReference>
<reference evidence="2 3" key="1">
    <citation type="journal article" date="2017" name="Genome Biol. Evol.">
        <title>Comparative Genomic Analysis Identifies a Campylobacter Clade Deficient in Selenium Metabolism.</title>
        <authorList>
            <person name="Miller W.G."/>
            <person name="Yee E."/>
            <person name="Lopes B.S."/>
            <person name="Chapman M.H."/>
            <person name="Huynh S."/>
            <person name="Bono J.L."/>
            <person name="Parker C.T."/>
            <person name="Strachan N.J.C."/>
            <person name="Forbes K.J."/>
        </authorList>
    </citation>
    <scope>NUCLEOTIDE SEQUENCE [LARGE SCALE GENOMIC DNA]</scope>
    <source>
        <strain evidence="2 3">RM9261</strain>
    </source>
</reference>
<keyword evidence="1" id="KW-0238">DNA-binding</keyword>
<dbReference type="RefSeq" id="WP_086302330.1">
    <property type="nucleotide sequence ID" value="NZ_CP018793.1"/>
</dbReference>
<dbReference type="Gene3D" id="1.10.10.10">
    <property type="entry name" value="Winged helix-like DNA-binding domain superfamily/Winged helix DNA-binding domain"/>
    <property type="match status" value="1"/>
</dbReference>
<dbReference type="EMBL" id="CP144916">
    <property type="protein sequence ID" value="WWC42453.1"/>
    <property type="molecule type" value="Genomic_DNA"/>
</dbReference>
<dbReference type="InterPro" id="IPR036388">
    <property type="entry name" value="WH-like_DNA-bd_sf"/>
</dbReference>
<evidence type="ECO:0000313" key="2">
    <source>
        <dbReference type="EMBL" id="WWC42453.1"/>
    </source>
</evidence>
<accession>A0ABZ2E9P5</accession>
<dbReference type="InterPro" id="IPR036390">
    <property type="entry name" value="WH_DNA-bd_sf"/>
</dbReference>
<sequence>MSLLTTKGVYGLMAIIEISKGDRTNPVSLKDISIAIDVSKNYLEQLLNSLRKDGIVGSIKGIKGGYYLSKAIDEITLYDIFNSLENEFNLVSIELENSSYDIFFKEYNEKLKELFMQPLSSIKIDQEQAGKYLNYII</sequence>
<dbReference type="PANTHER" id="PTHR33221">
    <property type="entry name" value="WINGED HELIX-TURN-HELIX TRANSCRIPTIONAL REGULATOR, RRF2 FAMILY"/>
    <property type="match status" value="1"/>
</dbReference>
<dbReference type="GeneID" id="93113196"/>
<dbReference type="Pfam" id="PF02082">
    <property type="entry name" value="Rrf2"/>
    <property type="match status" value="1"/>
</dbReference>
<dbReference type="PANTHER" id="PTHR33221:SF5">
    <property type="entry name" value="HTH-TYPE TRANSCRIPTIONAL REGULATOR ISCR"/>
    <property type="match status" value="1"/>
</dbReference>
<dbReference type="PROSITE" id="PS01332">
    <property type="entry name" value="HTH_RRF2_1"/>
    <property type="match status" value="1"/>
</dbReference>
<dbReference type="InterPro" id="IPR000944">
    <property type="entry name" value="Tscrpt_reg_Rrf2"/>
</dbReference>
<evidence type="ECO:0000256" key="1">
    <source>
        <dbReference type="ARBA" id="ARBA00023125"/>
    </source>
</evidence>
<dbReference type="NCBIfam" id="TIGR00738">
    <property type="entry name" value="rrf2_super"/>
    <property type="match status" value="1"/>
</dbReference>
<name>A0ABZ2E9P5_9BACT</name>
<protein>
    <submittedName>
        <fullName evidence="2">Rrf2 family transcriptional regulator</fullName>
    </submittedName>
</protein>
<dbReference type="PROSITE" id="PS51197">
    <property type="entry name" value="HTH_RRF2_2"/>
    <property type="match status" value="1"/>
</dbReference>
<evidence type="ECO:0000313" key="3">
    <source>
        <dbReference type="Proteomes" id="UP001318120"/>
    </source>
</evidence>